<evidence type="ECO:0000256" key="1">
    <source>
        <dbReference type="ARBA" id="ARBA00000085"/>
    </source>
</evidence>
<name>A0A1I2KTK3_9FLAO</name>
<dbReference type="InterPro" id="IPR019734">
    <property type="entry name" value="TPR_rpt"/>
</dbReference>
<dbReference type="EC" id="2.7.13.3" evidence="2"/>
<evidence type="ECO:0000256" key="2">
    <source>
        <dbReference type="ARBA" id="ARBA00012438"/>
    </source>
</evidence>
<evidence type="ECO:0000256" key="3">
    <source>
        <dbReference type="ARBA" id="ARBA00022679"/>
    </source>
</evidence>
<dbReference type="PROSITE" id="PS51257">
    <property type="entry name" value="PROKAR_LIPOPROTEIN"/>
    <property type="match status" value="1"/>
</dbReference>
<feature type="transmembrane region" description="Helical" evidence="7">
    <location>
        <begin position="423"/>
        <end position="442"/>
    </location>
</feature>
<organism evidence="9 10">
    <name type="scientific">Salegentibacter agarivorans</name>
    <dbReference type="NCBI Taxonomy" id="345907"/>
    <lineage>
        <taxon>Bacteria</taxon>
        <taxon>Pseudomonadati</taxon>
        <taxon>Bacteroidota</taxon>
        <taxon>Flavobacteriia</taxon>
        <taxon>Flavobacteriales</taxon>
        <taxon>Flavobacteriaceae</taxon>
        <taxon>Salegentibacter</taxon>
    </lineage>
</organism>
<proteinExistence type="predicted"/>
<evidence type="ECO:0000256" key="5">
    <source>
        <dbReference type="ARBA" id="ARBA00023012"/>
    </source>
</evidence>
<keyword evidence="5" id="KW-0902">Two-component regulatory system</keyword>
<dbReference type="GO" id="GO:0004673">
    <property type="term" value="F:protein histidine kinase activity"/>
    <property type="evidence" value="ECO:0007669"/>
    <property type="project" value="UniProtKB-EC"/>
</dbReference>
<dbReference type="PANTHER" id="PTHR24421">
    <property type="entry name" value="NITRATE/NITRITE SENSOR PROTEIN NARX-RELATED"/>
    <property type="match status" value="1"/>
</dbReference>
<dbReference type="Proteomes" id="UP000199116">
    <property type="component" value="Unassembled WGS sequence"/>
</dbReference>
<dbReference type="InterPro" id="IPR003594">
    <property type="entry name" value="HATPase_dom"/>
</dbReference>
<dbReference type="InterPro" id="IPR050482">
    <property type="entry name" value="Sensor_HK_TwoCompSys"/>
</dbReference>
<dbReference type="Pfam" id="PF13424">
    <property type="entry name" value="TPR_12"/>
    <property type="match status" value="1"/>
</dbReference>
<comment type="catalytic activity">
    <reaction evidence="1">
        <text>ATP + protein L-histidine = ADP + protein N-phospho-L-histidine.</text>
        <dbReference type="EC" id="2.7.13.3"/>
    </reaction>
</comment>
<dbReference type="SMART" id="SM00028">
    <property type="entry name" value="TPR"/>
    <property type="match status" value="2"/>
</dbReference>
<keyword evidence="7" id="KW-0812">Transmembrane</keyword>
<keyword evidence="6" id="KW-0802">TPR repeat</keyword>
<dbReference type="EMBL" id="FOOH01000005">
    <property type="protein sequence ID" value="SFF69883.1"/>
    <property type="molecule type" value="Genomic_DNA"/>
</dbReference>
<dbReference type="Gene3D" id="3.30.565.10">
    <property type="entry name" value="Histidine kinase-like ATPase, C-terminal domain"/>
    <property type="match status" value="1"/>
</dbReference>
<dbReference type="SUPFAM" id="SSF48452">
    <property type="entry name" value="TPR-like"/>
    <property type="match status" value="1"/>
</dbReference>
<dbReference type="RefSeq" id="WP_093303381.1">
    <property type="nucleotide sequence ID" value="NZ_FOOH01000005.1"/>
</dbReference>
<keyword evidence="4" id="KW-0418">Kinase</keyword>
<reference evidence="10" key="1">
    <citation type="submission" date="2016-10" db="EMBL/GenBank/DDBJ databases">
        <authorList>
            <person name="Varghese N."/>
            <person name="Submissions S."/>
        </authorList>
    </citation>
    <scope>NUCLEOTIDE SEQUENCE [LARGE SCALE GENOMIC DNA]</scope>
    <source>
        <strain evidence="10">DSM 23515</strain>
    </source>
</reference>
<gene>
    <name evidence="9" type="ORF">SAMN04488033_10556</name>
</gene>
<dbReference type="AlphaFoldDB" id="A0A1I2KTK3"/>
<sequence length="640" mass="74319">MKHYYCLFLSLAILLLGCQNKEVDTQENKHPADSVSYFLEKAQATDSIPRKIFLLNEGLQKVQQKSDTLLPLLLDYKIYYHNRLKEYDSALFFADSLERVANFQKDTNWIALSFYRKAVVNRYLENQEGVFKNAFESRKRYFQIGDSIKAARRTLEIAVAQGRMQDYTGSQESATEALRYLNKEKDAQYLSSAYNIIAIAYRNQGFYKDALKEYQNALHYATNLEDSLTYQNNIALVYEDQEDYEKAEFIFEKILSKVSEQDYKSRARYLDNFAFNKWLQDSEKDISSELLLALRWRKEQNDNIGITASYENLAQFYENRDKIKAIDYAKKWLETGKKNNKLQAQIDALKRLINLNSDKGDETNYVSEYIRLNDSLNKLNLQAKNIFAKIKFDEERKQQQISGLEASAAVQAVENQEIKLRNYMLLFFAILVIGIAIFIIYYNRQKHKKEKITEIYNTETRISKVIHDELANDVYNVMSSMETIAPNETMDKLEQIYNRTRNISRENSNITTGAGYRNHLIASLSSICPENTRLIISGEKNIIWSKIKAEKKLIIYRVLQEIMVNMKKHSNASLVALIFNEEEKKLKIDYSDNGKGSSMQAIKTGNGLQNVENRIFSINGKLTFETEKGKGLKIIICIPL</sequence>
<evidence type="ECO:0000313" key="10">
    <source>
        <dbReference type="Proteomes" id="UP000199116"/>
    </source>
</evidence>
<keyword evidence="3" id="KW-0808">Transferase</keyword>
<accession>A0A1I2KTK3</accession>
<dbReference type="Gene3D" id="1.25.40.10">
    <property type="entry name" value="Tetratricopeptide repeat domain"/>
    <property type="match status" value="2"/>
</dbReference>
<dbReference type="GO" id="GO:0000160">
    <property type="term" value="P:phosphorelay signal transduction system"/>
    <property type="evidence" value="ECO:0007669"/>
    <property type="project" value="UniProtKB-KW"/>
</dbReference>
<evidence type="ECO:0000313" key="9">
    <source>
        <dbReference type="EMBL" id="SFF69883.1"/>
    </source>
</evidence>
<dbReference type="PROSITE" id="PS50005">
    <property type="entry name" value="TPR"/>
    <property type="match status" value="1"/>
</dbReference>
<feature type="domain" description="Histidine kinase/HSP90-like ATPase" evidence="8">
    <location>
        <begin position="554"/>
        <end position="640"/>
    </location>
</feature>
<dbReference type="Pfam" id="PF02518">
    <property type="entry name" value="HATPase_c"/>
    <property type="match status" value="1"/>
</dbReference>
<keyword evidence="7" id="KW-0472">Membrane</keyword>
<evidence type="ECO:0000259" key="8">
    <source>
        <dbReference type="Pfam" id="PF02518"/>
    </source>
</evidence>
<keyword evidence="10" id="KW-1185">Reference proteome</keyword>
<evidence type="ECO:0000256" key="4">
    <source>
        <dbReference type="ARBA" id="ARBA00022777"/>
    </source>
</evidence>
<keyword evidence="7" id="KW-1133">Transmembrane helix</keyword>
<dbReference type="InterPro" id="IPR036890">
    <property type="entry name" value="HATPase_C_sf"/>
</dbReference>
<feature type="repeat" description="TPR" evidence="6">
    <location>
        <begin position="191"/>
        <end position="224"/>
    </location>
</feature>
<dbReference type="InterPro" id="IPR011990">
    <property type="entry name" value="TPR-like_helical_dom_sf"/>
</dbReference>
<evidence type="ECO:0000256" key="6">
    <source>
        <dbReference type="PROSITE-ProRule" id="PRU00339"/>
    </source>
</evidence>
<dbReference type="PANTHER" id="PTHR24421:SF10">
    <property type="entry name" value="NITRATE_NITRITE SENSOR PROTEIN NARQ"/>
    <property type="match status" value="1"/>
</dbReference>
<evidence type="ECO:0000256" key="7">
    <source>
        <dbReference type="SAM" id="Phobius"/>
    </source>
</evidence>
<dbReference type="SUPFAM" id="SSF55874">
    <property type="entry name" value="ATPase domain of HSP90 chaperone/DNA topoisomerase II/histidine kinase"/>
    <property type="match status" value="1"/>
</dbReference>
<protein>
    <recommendedName>
        <fullName evidence="2">histidine kinase</fullName>
        <ecNumber evidence="2">2.7.13.3</ecNumber>
    </recommendedName>
</protein>